<keyword evidence="2" id="KW-1185">Reference proteome</keyword>
<proteinExistence type="predicted"/>
<organism evidence="1 2">
    <name type="scientific">Tritrichomonas musculus</name>
    <dbReference type="NCBI Taxonomy" id="1915356"/>
    <lineage>
        <taxon>Eukaryota</taxon>
        <taxon>Metamonada</taxon>
        <taxon>Parabasalia</taxon>
        <taxon>Tritrichomonadida</taxon>
        <taxon>Tritrichomonadidae</taxon>
        <taxon>Tritrichomonas</taxon>
    </lineage>
</organism>
<name>A0ABR2GU72_9EUKA</name>
<evidence type="ECO:0000313" key="1">
    <source>
        <dbReference type="EMBL" id="KAK8837475.1"/>
    </source>
</evidence>
<accession>A0ABR2GU72</accession>
<comment type="caution">
    <text evidence="1">The sequence shown here is derived from an EMBL/GenBank/DDBJ whole genome shotgun (WGS) entry which is preliminary data.</text>
</comment>
<evidence type="ECO:0000313" key="2">
    <source>
        <dbReference type="Proteomes" id="UP001470230"/>
    </source>
</evidence>
<dbReference type="Proteomes" id="UP001470230">
    <property type="component" value="Unassembled WGS sequence"/>
</dbReference>
<reference evidence="1 2" key="1">
    <citation type="submission" date="2024-04" db="EMBL/GenBank/DDBJ databases">
        <title>Tritrichomonas musculus Genome.</title>
        <authorList>
            <person name="Alves-Ferreira E."/>
            <person name="Grigg M."/>
            <person name="Lorenzi H."/>
            <person name="Galac M."/>
        </authorList>
    </citation>
    <scope>NUCLEOTIDE SEQUENCE [LARGE SCALE GENOMIC DNA]</scope>
    <source>
        <strain evidence="1 2">EAF2021</strain>
    </source>
</reference>
<sequence>MEERIQILLEHLIDEKSNSSSISNETKSILSDFNISEIRLLSILSQKLKIDQNNVDNIIANSKDFECLKELCLLYKDIVENSSIKQKNFVNILIIDHLLLNITESNIEEYVICANLF</sequence>
<protein>
    <submittedName>
        <fullName evidence="1">Uncharacterized protein</fullName>
    </submittedName>
</protein>
<gene>
    <name evidence="1" type="ORF">M9Y10_036472</name>
</gene>
<dbReference type="EMBL" id="JAPFFF010000059">
    <property type="protein sequence ID" value="KAK8837475.1"/>
    <property type="molecule type" value="Genomic_DNA"/>
</dbReference>